<name>A0AAW0VPB7_CHEQU</name>
<dbReference type="Proteomes" id="UP001445076">
    <property type="component" value="Unassembled WGS sequence"/>
</dbReference>
<organism evidence="1 2">
    <name type="scientific">Cherax quadricarinatus</name>
    <name type="common">Australian red claw crayfish</name>
    <dbReference type="NCBI Taxonomy" id="27406"/>
    <lineage>
        <taxon>Eukaryota</taxon>
        <taxon>Metazoa</taxon>
        <taxon>Ecdysozoa</taxon>
        <taxon>Arthropoda</taxon>
        <taxon>Crustacea</taxon>
        <taxon>Multicrustacea</taxon>
        <taxon>Malacostraca</taxon>
        <taxon>Eumalacostraca</taxon>
        <taxon>Eucarida</taxon>
        <taxon>Decapoda</taxon>
        <taxon>Pleocyemata</taxon>
        <taxon>Astacidea</taxon>
        <taxon>Parastacoidea</taxon>
        <taxon>Parastacidae</taxon>
        <taxon>Cherax</taxon>
    </lineage>
</organism>
<evidence type="ECO:0000313" key="2">
    <source>
        <dbReference type="Proteomes" id="UP001445076"/>
    </source>
</evidence>
<sequence>ISFDAQESITYLMEKFDIDHKEVIGSWVLLDPKIGGWLLNPDHPPITFMQTALVLQAPLPKVSVGHQDDVLCSDLESLSCITQILHSQLRQNRLWTIFLHLEMRIVPTLA</sequence>
<comment type="caution">
    <text evidence="1">The sequence shown here is derived from an EMBL/GenBank/DDBJ whole genome shotgun (WGS) entry which is preliminary data.</text>
</comment>
<reference evidence="1 2" key="1">
    <citation type="journal article" date="2024" name="BMC Genomics">
        <title>Genome assembly of redclaw crayfish (Cherax quadricarinatus) provides insights into its immune adaptation and hypoxia tolerance.</title>
        <authorList>
            <person name="Liu Z."/>
            <person name="Zheng J."/>
            <person name="Li H."/>
            <person name="Fang K."/>
            <person name="Wang S."/>
            <person name="He J."/>
            <person name="Zhou D."/>
            <person name="Weng S."/>
            <person name="Chi M."/>
            <person name="Gu Z."/>
            <person name="He J."/>
            <person name="Li F."/>
            <person name="Wang M."/>
        </authorList>
    </citation>
    <scope>NUCLEOTIDE SEQUENCE [LARGE SCALE GENOMIC DNA]</scope>
    <source>
        <strain evidence="1">ZL_2023a</strain>
    </source>
</reference>
<proteinExistence type="predicted"/>
<accession>A0AAW0VPB7</accession>
<feature type="non-terminal residue" evidence="1">
    <location>
        <position position="1"/>
    </location>
</feature>
<dbReference type="AlphaFoldDB" id="A0AAW0VPB7"/>
<keyword evidence="2" id="KW-1185">Reference proteome</keyword>
<dbReference type="EMBL" id="JARKIK010004042">
    <property type="protein sequence ID" value="KAK8718817.1"/>
    <property type="molecule type" value="Genomic_DNA"/>
</dbReference>
<protein>
    <submittedName>
        <fullName evidence="1">Uncharacterized protein</fullName>
    </submittedName>
</protein>
<gene>
    <name evidence="1" type="ORF">OTU49_014446</name>
</gene>
<evidence type="ECO:0000313" key="1">
    <source>
        <dbReference type="EMBL" id="KAK8718817.1"/>
    </source>
</evidence>
<feature type="non-terminal residue" evidence="1">
    <location>
        <position position="110"/>
    </location>
</feature>